<feature type="compositionally biased region" description="Polar residues" evidence="1">
    <location>
        <begin position="82"/>
        <end position="99"/>
    </location>
</feature>
<name>A0AAD3TKY9_NEPGR</name>
<organism evidence="2 3">
    <name type="scientific">Nepenthes gracilis</name>
    <name type="common">Slender pitcher plant</name>
    <dbReference type="NCBI Taxonomy" id="150966"/>
    <lineage>
        <taxon>Eukaryota</taxon>
        <taxon>Viridiplantae</taxon>
        <taxon>Streptophyta</taxon>
        <taxon>Embryophyta</taxon>
        <taxon>Tracheophyta</taxon>
        <taxon>Spermatophyta</taxon>
        <taxon>Magnoliopsida</taxon>
        <taxon>eudicotyledons</taxon>
        <taxon>Gunneridae</taxon>
        <taxon>Pentapetalae</taxon>
        <taxon>Caryophyllales</taxon>
        <taxon>Nepenthaceae</taxon>
        <taxon>Nepenthes</taxon>
    </lineage>
</organism>
<feature type="compositionally biased region" description="Polar residues" evidence="1">
    <location>
        <begin position="32"/>
        <end position="45"/>
    </location>
</feature>
<dbReference type="AlphaFoldDB" id="A0AAD3TKY9"/>
<feature type="region of interest" description="Disordered" evidence="1">
    <location>
        <begin position="27"/>
        <end position="47"/>
    </location>
</feature>
<gene>
    <name evidence="2" type="ORF">Nepgr_032706</name>
</gene>
<evidence type="ECO:0000313" key="2">
    <source>
        <dbReference type="EMBL" id="GMH30863.1"/>
    </source>
</evidence>
<feature type="region of interest" description="Disordered" evidence="1">
    <location>
        <begin position="61"/>
        <end position="104"/>
    </location>
</feature>
<dbReference type="Proteomes" id="UP001279734">
    <property type="component" value="Unassembled WGS sequence"/>
</dbReference>
<evidence type="ECO:0000256" key="1">
    <source>
        <dbReference type="SAM" id="MobiDB-lite"/>
    </source>
</evidence>
<comment type="caution">
    <text evidence="2">The sequence shown here is derived from an EMBL/GenBank/DDBJ whole genome shotgun (WGS) entry which is preliminary data.</text>
</comment>
<proteinExistence type="predicted"/>
<evidence type="ECO:0000313" key="3">
    <source>
        <dbReference type="Proteomes" id="UP001279734"/>
    </source>
</evidence>
<reference evidence="2" key="1">
    <citation type="submission" date="2023-05" db="EMBL/GenBank/DDBJ databases">
        <title>Nepenthes gracilis genome sequencing.</title>
        <authorList>
            <person name="Fukushima K."/>
        </authorList>
    </citation>
    <scope>NUCLEOTIDE SEQUENCE</scope>
    <source>
        <strain evidence="2">SING2019-196</strain>
    </source>
</reference>
<sequence>MAGLLGSPPGSSQPLSVPLPLVTSSSLVRSAESGQSAVSPSSAYSKPSCAGCPIMPLQSTSPSYDGYSSLGSHEDSGPSVPPRSTRQPNGGSGSPNPSVYSPLPVTHIPSVAMNSTSANLKAETRITQSASTVESWADVCSKRTCALFLL</sequence>
<protein>
    <submittedName>
        <fullName evidence="2">Uncharacterized protein</fullName>
    </submittedName>
</protein>
<keyword evidence="3" id="KW-1185">Reference proteome</keyword>
<accession>A0AAD3TKY9</accession>
<dbReference type="EMBL" id="BSYO01000039">
    <property type="protein sequence ID" value="GMH30863.1"/>
    <property type="molecule type" value="Genomic_DNA"/>
</dbReference>